<feature type="compositionally biased region" description="Low complexity" evidence="1">
    <location>
        <begin position="172"/>
        <end position="194"/>
    </location>
</feature>
<evidence type="ECO:0000313" key="2">
    <source>
        <dbReference type="EMBL" id="CAK0902764.1"/>
    </source>
</evidence>
<gene>
    <name evidence="2" type="ORF">PCOR1329_LOCUS79264</name>
</gene>
<feature type="non-terminal residue" evidence="2">
    <location>
        <position position="1"/>
    </location>
</feature>
<name>A0ABN9XS11_9DINO</name>
<feature type="region of interest" description="Disordered" evidence="1">
    <location>
        <begin position="1"/>
        <end position="126"/>
    </location>
</feature>
<dbReference type="Proteomes" id="UP001189429">
    <property type="component" value="Unassembled WGS sequence"/>
</dbReference>
<accession>A0ABN9XS11</accession>
<protein>
    <submittedName>
        <fullName evidence="2">Uncharacterized protein</fullName>
    </submittedName>
</protein>
<evidence type="ECO:0000313" key="3">
    <source>
        <dbReference type="Proteomes" id="UP001189429"/>
    </source>
</evidence>
<keyword evidence="3" id="KW-1185">Reference proteome</keyword>
<dbReference type="EMBL" id="CAUYUJ010021113">
    <property type="protein sequence ID" value="CAK0902764.1"/>
    <property type="molecule type" value="Genomic_DNA"/>
</dbReference>
<evidence type="ECO:0000256" key="1">
    <source>
        <dbReference type="SAM" id="MobiDB-lite"/>
    </source>
</evidence>
<feature type="region of interest" description="Disordered" evidence="1">
    <location>
        <begin position="169"/>
        <end position="194"/>
    </location>
</feature>
<reference evidence="2" key="1">
    <citation type="submission" date="2023-10" db="EMBL/GenBank/DDBJ databases">
        <authorList>
            <person name="Chen Y."/>
            <person name="Shah S."/>
            <person name="Dougan E. K."/>
            <person name="Thang M."/>
            <person name="Chan C."/>
        </authorList>
    </citation>
    <scope>NUCLEOTIDE SEQUENCE [LARGE SCALE GENOMIC DNA]</scope>
</reference>
<proteinExistence type="predicted"/>
<organism evidence="2 3">
    <name type="scientific">Prorocentrum cordatum</name>
    <dbReference type="NCBI Taxonomy" id="2364126"/>
    <lineage>
        <taxon>Eukaryota</taxon>
        <taxon>Sar</taxon>
        <taxon>Alveolata</taxon>
        <taxon>Dinophyceae</taxon>
        <taxon>Prorocentrales</taxon>
        <taxon>Prorocentraceae</taxon>
        <taxon>Prorocentrum</taxon>
    </lineage>
</organism>
<feature type="compositionally biased region" description="Low complexity" evidence="1">
    <location>
        <begin position="25"/>
        <end position="71"/>
    </location>
</feature>
<feature type="compositionally biased region" description="Low complexity" evidence="1">
    <location>
        <begin position="90"/>
        <end position="105"/>
    </location>
</feature>
<comment type="caution">
    <text evidence="2">The sequence shown here is derived from an EMBL/GenBank/DDBJ whole genome shotgun (WGS) entry which is preliminary data.</text>
</comment>
<sequence>DMDTALARGFPELHYDPDDDDDAPWDSSSWASVAATGRRISNGGLSSRRNSLSSTGSRRLSGAGLGRRPSLAEQLGSLVAPATGRRGSRRSTNNNTLLAGGNAASQWRPGVRGGSKNAAPGQQGSQWTVTVPESKVFQLVPFFGRVSSTRTSTASSGALSGGPLRTHGQLLGAFAGSPAGSKSPPASPAAVSAPVLPVEPHVHVRDPHVPLEGDRCAP</sequence>